<sequence>MGDEQEMKAQVDVAGEYYDRRQVAWTPMLPRLKAIVRIKRQSGTPPVISINIQLQEPIKLRLESQLVATLVSLVDILTSDARAQVIPETRKFHRRIIRNQTGRDIWFWSSGVDPICVKHDQEAPVEDPQLIARSDSNILMKRSTSILEKHSRACQVSLQVSGYMPIEKITLHGVSRTLLSLTPSTQSHSKTSLLMDVCPHHGSHLVTLKPTLSIRNKTSAFLVLRMQRVASPSVYFDLLIEPTKTARVPLEFSDWDILHVAIRAKPGKRGRAKTPTLPSSPGRKDRWGKRSRSTSRVSDWGKRSRSRSPSTIKRKGGDPSSSNESTRDKPTKARVYRWLKPEIRWDNLAKEAQRHETRSLPFYLTTGTFFDRKNGKDKSTSNTQMSTTKIASANMECTLRATIKYAALSTLEKRSVPGKAKKEEMWATPTDLILESAFRIRNQCPRTLEAKIRLSDRSKGPSKVDKVIKVGSSSYKDVVNLVFSPHVAISLRLPPYRWSSWIPIDAFTSGEVLKLDKSRTKRFNFPKFIKEDRDHEKEKVKRMLWYVESEGQVASPRRSRSPRSSPGNNSATGGRFTAGLVSVDQKVNSHGQSQLIISTEYRLNNRTQFHAQWVRFISGYQIQMLLHNNQWGQTEDIDMLLPSRCWRWEGGTTAEPEWSYAKSRNAFSWKSKVFRGARYRRRPIRRLCSLVGLGADESKESAEERAWHRGADGTLPRALHTSLPVQKWHYVSLRLIPIAGSNDRKRNFSPLRMIGPTKISDPLDLKRAIGDGLVRLQCRMQVRDRPAGKTKEDTQRIIRGYLDIVVSVRAGQGYLSLTKKLNVSIRTMVNSKAFGALVQLRQRDSPMLSYPWLANGDEVPMYWIEPNEPQHVCLVVHEQGTDRVFQSQAFALDQVGDKILRVHNGVDLRVMRICVGESDGVMEVSIEYEPVDEPLYVIENNTPHVMQVRQNIKQRMMDKMRRERSRERKQGCGNWYGAWTWILPRQRVVWGWDDLLQPQPYKLDIMLGDTKKVVTMDNIGWSNVMKLKVKKQNKVNLSVIARGVSKVMLAQLADMPWHAVGSVKGTCKMDLRLGIDVGELSIVLGSQNSGLLAELLLEDMHISHHLERWSSGSTRETLNVQLGYLQMLDLDPRAVFPAPLKSPGKPKDRMGNRKRKNEICLRFDSAWSRNQTDRIVFENLVTRFSRDSFTINLDEGFLSRVIAYAQALYSFRKNLTPSVSDGGDGPSQTSIIHLHRMSISRLLMELTFIANSEVQESELLENPVLKMIAAVFANLRNASMIMTALEVNNATLTLTRLHMLVKDHYSGLVRAQIVSLVGSSAVLGNPLGLIKNIGTGVTDFFSKPLLAIKDNNIKDVPISLIEGTGSLVGNIVSGVGSSASGITDTIGRGMAVLSLDKEHQRRRAKDMKRNQPKEIVSGVFMGVGKVVEGVVRGVSGLVIDPVQETKKHGVAGFFKGVGKGILGVVTKPVGGAMDGVAKITQGVANTGKILRIEDKRRDNWHRQRAEEVRRTWEAHDGVDAPLPVFHETIAARGYMSLFGSNTGIRCPYVNIAFIDRFGRRWCVTHHNRLQEPLGVSHSDPSVDEQKFSIEYQDFQDLSSLQAKGTLHNSSRDIDEKKATRGGWVAISAYGTKSYIAVNARGFLVLAKKDKGGRLDSRFFFQIENLVPGFSSTTIREGRMGQLIHIEKAAKSTHLRAKPSSGVYAGNTFQLTLGSGSFVAFRNPFYKSVLTLDKIEASGSMNPKGNEKSAKLGMVRYPSGLKQTFKVVDWKQARSKESTFFPMPTMSFGRRWMPDQGVIRATYGWESKRVDVTAMITKLVSPDGHLKIPSSFDCTANFGVDPARGKPKELVVDYRRGLVTNRWTLPQKIRHKARMFVGKTARPSDILTRGVHLQWSIEAANVDGRAGFLVRSALNGACLSVGEDGAEVYVSDESEASGKSMSIGKEHLFQLIAAYPESKESITESDIKAAVNLIPLPPKRFPPTPKKTPSAQRSAVPRAPSGPSAPRGAAPAPPGPQGIPPGPPSSKPPLPFRRDMSKSARF</sequence>
<dbReference type="GO" id="GO:0045053">
    <property type="term" value="P:protein retention in Golgi apparatus"/>
    <property type="evidence" value="ECO:0007669"/>
    <property type="project" value="TreeGrafter"/>
</dbReference>
<feature type="compositionally biased region" description="Pro residues" evidence="2">
    <location>
        <begin position="1974"/>
        <end position="1985"/>
    </location>
</feature>
<feature type="region of interest" description="Disordered" evidence="2">
    <location>
        <begin position="266"/>
        <end position="333"/>
    </location>
</feature>
<dbReference type="Pfam" id="PF25036">
    <property type="entry name" value="VPS13_VAB"/>
    <property type="match status" value="1"/>
</dbReference>
<organism evidence="4">
    <name type="scientific">Amorphochlora amoebiformis</name>
    <dbReference type="NCBI Taxonomy" id="1561963"/>
    <lineage>
        <taxon>Eukaryota</taxon>
        <taxon>Sar</taxon>
        <taxon>Rhizaria</taxon>
        <taxon>Cercozoa</taxon>
        <taxon>Chlorarachniophyceae</taxon>
        <taxon>Amorphochlora</taxon>
    </lineage>
</organism>
<feature type="domain" description="Vacuolar protein sorting-associated protein 13 VPS13 adaptor binding" evidence="3">
    <location>
        <begin position="148"/>
        <end position="252"/>
    </location>
</feature>
<evidence type="ECO:0000256" key="1">
    <source>
        <dbReference type="ARBA" id="ARBA00006545"/>
    </source>
</evidence>
<evidence type="ECO:0000256" key="2">
    <source>
        <dbReference type="SAM" id="MobiDB-lite"/>
    </source>
</evidence>
<feature type="compositionally biased region" description="Basic and acidic residues" evidence="2">
    <location>
        <begin position="2031"/>
        <end position="2041"/>
    </location>
</feature>
<reference evidence="4" key="1">
    <citation type="submission" date="2021-01" db="EMBL/GenBank/DDBJ databases">
        <authorList>
            <person name="Corre E."/>
            <person name="Pelletier E."/>
            <person name="Niang G."/>
            <person name="Scheremetjew M."/>
            <person name="Finn R."/>
            <person name="Kale V."/>
            <person name="Holt S."/>
            <person name="Cochrane G."/>
            <person name="Meng A."/>
            <person name="Brown T."/>
            <person name="Cohen L."/>
        </authorList>
    </citation>
    <scope>NUCLEOTIDE SEQUENCE</scope>
    <source>
        <strain evidence="4">CCMP2058</strain>
    </source>
</reference>
<comment type="similarity">
    <text evidence="1">Belongs to the VPS13 family.</text>
</comment>
<dbReference type="InterPro" id="IPR026847">
    <property type="entry name" value="VPS13"/>
</dbReference>
<dbReference type="PANTHER" id="PTHR16166:SF93">
    <property type="entry name" value="INTERMEMBRANE LIPID TRANSFER PROTEIN VPS13"/>
    <property type="match status" value="1"/>
</dbReference>
<dbReference type="EMBL" id="HBEM01023452">
    <property type="protein sequence ID" value="CAD8457016.1"/>
    <property type="molecule type" value="Transcribed_RNA"/>
</dbReference>
<feature type="region of interest" description="Disordered" evidence="2">
    <location>
        <begin position="1974"/>
        <end position="2041"/>
    </location>
</feature>
<feature type="compositionally biased region" description="Pro residues" evidence="2">
    <location>
        <begin position="2010"/>
        <end position="2030"/>
    </location>
</feature>
<protein>
    <recommendedName>
        <fullName evidence="3">Vacuolar protein sorting-associated protein 13 VPS13 adaptor binding domain-containing protein</fullName>
    </recommendedName>
</protein>
<accession>A0A7S0DJL2</accession>
<proteinExistence type="inferred from homology"/>
<name>A0A7S0DJL2_9EUKA</name>
<feature type="compositionally biased region" description="Low complexity" evidence="2">
    <location>
        <begin position="1986"/>
        <end position="2009"/>
    </location>
</feature>
<dbReference type="InterPro" id="IPR009543">
    <property type="entry name" value="VPS13_VAB"/>
</dbReference>
<evidence type="ECO:0000259" key="3">
    <source>
        <dbReference type="Pfam" id="PF25036"/>
    </source>
</evidence>
<feature type="region of interest" description="Disordered" evidence="2">
    <location>
        <begin position="553"/>
        <end position="575"/>
    </location>
</feature>
<dbReference type="PANTHER" id="PTHR16166">
    <property type="entry name" value="VACUOLAR PROTEIN SORTING-ASSOCIATED PROTEIN VPS13"/>
    <property type="match status" value="1"/>
</dbReference>
<dbReference type="GO" id="GO:0006623">
    <property type="term" value="P:protein targeting to vacuole"/>
    <property type="evidence" value="ECO:0007669"/>
    <property type="project" value="TreeGrafter"/>
</dbReference>
<evidence type="ECO:0000313" key="4">
    <source>
        <dbReference type="EMBL" id="CAD8457016.1"/>
    </source>
</evidence>
<gene>
    <name evidence="4" type="ORF">LAMO00422_LOCUS15963</name>
</gene>